<dbReference type="CDD" id="cd00570">
    <property type="entry name" value="GST_N_family"/>
    <property type="match status" value="1"/>
</dbReference>
<dbReference type="InterPro" id="IPR036249">
    <property type="entry name" value="Thioredoxin-like_sf"/>
</dbReference>
<dbReference type="InterPro" id="IPR004045">
    <property type="entry name" value="Glutathione_S-Trfase_N"/>
</dbReference>
<comment type="caution">
    <text evidence="2">The sequence shown here is derived from an EMBL/GenBank/DDBJ whole genome shotgun (WGS) entry which is preliminary data.</text>
</comment>
<evidence type="ECO:0000313" key="3">
    <source>
        <dbReference type="Proteomes" id="UP000622580"/>
    </source>
</evidence>
<dbReference type="SUPFAM" id="SSF47616">
    <property type="entry name" value="GST C-terminal domain-like"/>
    <property type="match status" value="1"/>
</dbReference>
<keyword evidence="3" id="KW-1185">Reference proteome</keyword>
<evidence type="ECO:0000313" key="2">
    <source>
        <dbReference type="EMBL" id="MBR7617762.1"/>
    </source>
</evidence>
<dbReference type="InterPro" id="IPR036282">
    <property type="entry name" value="Glutathione-S-Trfase_C_sf"/>
</dbReference>
<sequence length="305" mass="32937">MTGIILHHYEASPFSQKVRCFLGLKGLAWSSVITPNMMPKPDLTPLTGGYRRAPVMQIGADAYCDTQVILAEIERRAPNPPAVTGPDWAVNFWADRLFFQTTVPVIFGEIGDAVPKAFLDDREKLSGRPFDVAAMKGAAGVMRPQWRAHAAWIDKGLAIHPFLSGERPGLSDVAAYMNIVWLSSALPGTAKTLMAGLTRIPDWAEKMMALGEGAREEMAGRVALEIARDTMPSPAPDHDPADALGLDPGTHVTVMADDYGRDPIAGTLVAATPDRLVIARDSAELGALHIHFPRAGYVAVRARPL</sequence>
<dbReference type="AlphaFoldDB" id="A0A941HV48"/>
<dbReference type="Gene3D" id="3.40.30.110">
    <property type="match status" value="2"/>
</dbReference>
<evidence type="ECO:0000259" key="1">
    <source>
        <dbReference type="Pfam" id="PF13417"/>
    </source>
</evidence>
<dbReference type="Proteomes" id="UP000622580">
    <property type="component" value="Unassembled WGS sequence"/>
</dbReference>
<proteinExistence type="predicted"/>
<accession>A0A941HV48</accession>
<dbReference type="SUPFAM" id="SSF52833">
    <property type="entry name" value="Thioredoxin-like"/>
    <property type="match status" value="1"/>
</dbReference>
<organism evidence="2 3">
    <name type="scientific">Phenylobacterium glaciei</name>
    <dbReference type="NCBI Taxonomy" id="2803784"/>
    <lineage>
        <taxon>Bacteria</taxon>
        <taxon>Pseudomonadati</taxon>
        <taxon>Pseudomonadota</taxon>
        <taxon>Alphaproteobacteria</taxon>
        <taxon>Caulobacterales</taxon>
        <taxon>Caulobacteraceae</taxon>
        <taxon>Phenylobacterium</taxon>
    </lineage>
</organism>
<reference evidence="2" key="1">
    <citation type="submission" date="2021-04" db="EMBL/GenBank/DDBJ databases">
        <title>Draft genome assembly of strain Phenylobacterium sp. 20VBR1 using MiniION and Illumina platforms.</title>
        <authorList>
            <person name="Thomas F.A."/>
            <person name="Krishnan K.P."/>
            <person name="Sinha R.K."/>
        </authorList>
    </citation>
    <scope>NUCLEOTIDE SEQUENCE</scope>
    <source>
        <strain evidence="2">20VBR1</strain>
    </source>
</reference>
<gene>
    <name evidence="2" type="ORF">JKL49_00040</name>
</gene>
<feature type="domain" description="GST N-terminal" evidence="1">
    <location>
        <begin position="6"/>
        <end position="81"/>
    </location>
</feature>
<protein>
    <submittedName>
        <fullName evidence="2">Glutathione S-transferase</fullName>
    </submittedName>
</protein>
<dbReference type="RefSeq" id="WP_215337263.1">
    <property type="nucleotide sequence ID" value="NZ_JAGSGD010000001.1"/>
</dbReference>
<dbReference type="EMBL" id="JAGSGD010000001">
    <property type="protein sequence ID" value="MBR7617762.1"/>
    <property type="molecule type" value="Genomic_DNA"/>
</dbReference>
<dbReference type="Pfam" id="PF13417">
    <property type="entry name" value="GST_N_3"/>
    <property type="match status" value="1"/>
</dbReference>
<name>A0A941HV48_9CAUL</name>